<reference evidence="1" key="1">
    <citation type="submission" date="2018-01" db="EMBL/GenBank/DDBJ databases">
        <title>An insight into the sialome of Amazonian anophelines.</title>
        <authorList>
            <person name="Ribeiro J.M."/>
            <person name="Scarpassa V."/>
            <person name="Calvo E."/>
        </authorList>
    </citation>
    <scope>NUCLEOTIDE SEQUENCE</scope>
    <source>
        <tissue evidence="1">Salivary glands</tissue>
    </source>
</reference>
<accession>A0A2M3ZLK6</accession>
<dbReference type="EMBL" id="GGFM01008670">
    <property type="protein sequence ID" value="MBW29421.1"/>
    <property type="molecule type" value="Transcribed_RNA"/>
</dbReference>
<name>A0A2M3ZLK6_9DIPT</name>
<evidence type="ECO:0000313" key="1">
    <source>
        <dbReference type="EMBL" id="MBW29421.1"/>
    </source>
</evidence>
<proteinExistence type="predicted"/>
<sequence length="112" mass="12449">MYGLTIGMLGATPPVPLPLLLLFVVVDTTELLGSEDELVTLLLLELFVLVLFETALEDVTLSNGVETTGASLSFDELKLLPYWPPEVVFVLPEYPVLLFSPVLPYTFCELFW</sequence>
<dbReference type="AlphaFoldDB" id="A0A2M3ZLK6"/>
<protein>
    <submittedName>
        <fullName evidence="1">Uncharacterized protein</fullName>
    </submittedName>
</protein>
<organism evidence="1">
    <name type="scientific">Anopheles braziliensis</name>
    <dbReference type="NCBI Taxonomy" id="58242"/>
    <lineage>
        <taxon>Eukaryota</taxon>
        <taxon>Metazoa</taxon>
        <taxon>Ecdysozoa</taxon>
        <taxon>Arthropoda</taxon>
        <taxon>Hexapoda</taxon>
        <taxon>Insecta</taxon>
        <taxon>Pterygota</taxon>
        <taxon>Neoptera</taxon>
        <taxon>Endopterygota</taxon>
        <taxon>Diptera</taxon>
        <taxon>Nematocera</taxon>
        <taxon>Culicoidea</taxon>
        <taxon>Culicidae</taxon>
        <taxon>Anophelinae</taxon>
        <taxon>Anopheles</taxon>
    </lineage>
</organism>